<evidence type="ECO:0000313" key="2">
    <source>
        <dbReference type="EMBL" id="KAH6648029.1"/>
    </source>
</evidence>
<dbReference type="RefSeq" id="XP_045954541.1">
    <property type="nucleotide sequence ID" value="XM_046100702.1"/>
</dbReference>
<sequence>MDRYRAPIATNTPSTLKPEGKKLRRKLQKIPNQRNSVQFATGNAKATESRSFLSSFTNKKTDLEKTTSRTTETSELPIDLSDPKWDEYLRTSRYTATNVEFVPQPPSRECLAPPAEVIPEFAHLNIAAEPARKSSESFSTYGTATPSSASSTASTSRRYAKTPVTRIGQLEAVASQEPPLTQDGSGIEAIAESYRALLESRNTWSRNSFSGNSFAEERFMTPFQSFDEVPQDLSSRLWDIRPATPIETILDLPLTPRPGMGSPTSSDGTLVGFEEDSIYFKPVAFSPERRTPSPVFEIRDSPVPSPIGRNGPKHFKSTASIMPENPTVQIVFDLLTKELSAAASGNTMRPSTETSSLQIWLMIETYEKLKENVEGMGLGPEQTQSVQAMFGTWLNALHTIHDDMTGNDGQRSESDYGE</sequence>
<dbReference type="Proteomes" id="UP000758603">
    <property type="component" value="Unassembled WGS sequence"/>
</dbReference>
<feature type="region of interest" description="Disordered" evidence="1">
    <location>
        <begin position="291"/>
        <end position="310"/>
    </location>
</feature>
<protein>
    <submittedName>
        <fullName evidence="2">Uncharacterized protein</fullName>
    </submittedName>
</protein>
<dbReference type="GeneID" id="70129594"/>
<dbReference type="EMBL" id="JAGPXC010000008">
    <property type="protein sequence ID" value="KAH6648029.1"/>
    <property type="molecule type" value="Genomic_DNA"/>
</dbReference>
<gene>
    <name evidence="2" type="ORF">BKA67DRAFT_539856</name>
</gene>
<keyword evidence="3" id="KW-1185">Reference proteome</keyword>
<evidence type="ECO:0000256" key="1">
    <source>
        <dbReference type="SAM" id="MobiDB-lite"/>
    </source>
</evidence>
<name>A0A9P8UDP7_9PEZI</name>
<feature type="region of interest" description="Disordered" evidence="1">
    <location>
        <begin position="132"/>
        <end position="159"/>
    </location>
</feature>
<evidence type="ECO:0000313" key="3">
    <source>
        <dbReference type="Proteomes" id="UP000758603"/>
    </source>
</evidence>
<organism evidence="2 3">
    <name type="scientific">Truncatella angustata</name>
    <dbReference type="NCBI Taxonomy" id="152316"/>
    <lineage>
        <taxon>Eukaryota</taxon>
        <taxon>Fungi</taxon>
        <taxon>Dikarya</taxon>
        <taxon>Ascomycota</taxon>
        <taxon>Pezizomycotina</taxon>
        <taxon>Sordariomycetes</taxon>
        <taxon>Xylariomycetidae</taxon>
        <taxon>Amphisphaeriales</taxon>
        <taxon>Sporocadaceae</taxon>
        <taxon>Truncatella</taxon>
    </lineage>
</organism>
<proteinExistence type="predicted"/>
<feature type="region of interest" description="Disordered" evidence="1">
    <location>
        <begin position="1"/>
        <end position="75"/>
    </location>
</feature>
<comment type="caution">
    <text evidence="2">The sequence shown here is derived from an EMBL/GenBank/DDBJ whole genome shotgun (WGS) entry which is preliminary data.</text>
</comment>
<reference evidence="2" key="1">
    <citation type="journal article" date="2021" name="Nat. Commun.">
        <title>Genetic determinants of endophytism in the Arabidopsis root mycobiome.</title>
        <authorList>
            <person name="Mesny F."/>
            <person name="Miyauchi S."/>
            <person name="Thiergart T."/>
            <person name="Pickel B."/>
            <person name="Atanasova L."/>
            <person name="Karlsson M."/>
            <person name="Huettel B."/>
            <person name="Barry K.W."/>
            <person name="Haridas S."/>
            <person name="Chen C."/>
            <person name="Bauer D."/>
            <person name="Andreopoulos W."/>
            <person name="Pangilinan J."/>
            <person name="LaButti K."/>
            <person name="Riley R."/>
            <person name="Lipzen A."/>
            <person name="Clum A."/>
            <person name="Drula E."/>
            <person name="Henrissat B."/>
            <person name="Kohler A."/>
            <person name="Grigoriev I.V."/>
            <person name="Martin F.M."/>
            <person name="Hacquard S."/>
        </authorList>
    </citation>
    <scope>NUCLEOTIDE SEQUENCE</scope>
    <source>
        <strain evidence="2">MPI-SDFR-AT-0073</strain>
    </source>
</reference>
<accession>A0A9P8UDP7</accession>
<feature type="compositionally biased region" description="Low complexity" evidence="1">
    <location>
        <begin position="139"/>
        <end position="156"/>
    </location>
</feature>
<dbReference type="AlphaFoldDB" id="A0A9P8UDP7"/>
<feature type="compositionally biased region" description="Polar residues" evidence="1">
    <location>
        <begin position="30"/>
        <end position="58"/>
    </location>
</feature>
<dbReference type="OrthoDB" id="5232891at2759"/>